<feature type="domain" description="HD-GYP" evidence="5">
    <location>
        <begin position="141"/>
        <end position="338"/>
    </location>
</feature>
<dbReference type="CDD" id="cd00077">
    <property type="entry name" value="HDc"/>
    <property type="match status" value="1"/>
</dbReference>
<feature type="modified residue" description="4-aspartylphosphate" evidence="3">
    <location>
        <position position="54"/>
    </location>
</feature>
<keyword evidence="7" id="KW-1185">Reference proteome</keyword>
<evidence type="ECO:0000256" key="2">
    <source>
        <dbReference type="ARBA" id="ARBA00024867"/>
    </source>
</evidence>
<dbReference type="Pfam" id="PF00072">
    <property type="entry name" value="Response_reg"/>
    <property type="match status" value="1"/>
</dbReference>
<dbReference type="PANTHER" id="PTHR45228:SF5">
    <property type="entry name" value="CYCLIC DI-GMP PHOSPHODIESTERASE VC_1348-RELATED"/>
    <property type="match status" value="1"/>
</dbReference>
<evidence type="ECO:0000259" key="4">
    <source>
        <dbReference type="PROSITE" id="PS50110"/>
    </source>
</evidence>
<dbReference type="Gene3D" id="3.40.50.2300">
    <property type="match status" value="1"/>
</dbReference>
<name>A0ABS5PV37_9FIRM</name>
<comment type="caution">
    <text evidence="6">The sequence shown here is derived from an EMBL/GenBank/DDBJ whole genome shotgun (WGS) entry which is preliminary data.</text>
</comment>
<keyword evidence="3" id="KW-0597">Phosphoprotein</keyword>
<evidence type="ECO:0000256" key="1">
    <source>
        <dbReference type="ARBA" id="ARBA00018672"/>
    </source>
</evidence>
<dbReference type="PANTHER" id="PTHR45228">
    <property type="entry name" value="CYCLIC DI-GMP PHOSPHODIESTERASE TM_0186-RELATED"/>
    <property type="match status" value="1"/>
</dbReference>
<dbReference type="InterPro" id="IPR052020">
    <property type="entry name" value="Cyclic_di-GMP/3'3'-cGAMP_PDE"/>
</dbReference>
<evidence type="ECO:0000256" key="3">
    <source>
        <dbReference type="PROSITE-ProRule" id="PRU00169"/>
    </source>
</evidence>
<evidence type="ECO:0000313" key="7">
    <source>
        <dbReference type="Proteomes" id="UP000746471"/>
    </source>
</evidence>
<gene>
    <name evidence="6" type="ORF">KHM83_19145</name>
</gene>
<dbReference type="SMART" id="SM00448">
    <property type="entry name" value="REC"/>
    <property type="match status" value="1"/>
</dbReference>
<dbReference type="PROSITE" id="PS51832">
    <property type="entry name" value="HD_GYP"/>
    <property type="match status" value="1"/>
</dbReference>
<dbReference type="InterPro" id="IPR011006">
    <property type="entry name" value="CheY-like_superfamily"/>
</dbReference>
<dbReference type="EMBL" id="JAHBCL010000061">
    <property type="protein sequence ID" value="MBS7528787.1"/>
    <property type="molecule type" value="Genomic_DNA"/>
</dbReference>
<proteinExistence type="predicted"/>
<dbReference type="InterPro" id="IPR003607">
    <property type="entry name" value="HD/PDEase_dom"/>
</dbReference>
<dbReference type="SUPFAM" id="SSF52172">
    <property type="entry name" value="CheY-like"/>
    <property type="match status" value="1"/>
</dbReference>
<feature type="domain" description="Response regulatory" evidence="4">
    <location>
        <begin position="6"/>
        <end position="121"/>
    </location>
</feature>
<organism evidence="6 7">
    <name type="scientific">Fusibacter paucivorans</name>
    <dbReference type="NCBI Taxonomy" id="76009"/>
    <lineage>
        <taxon>Bacteria</taxon>
        <taxon>Bacillati</taxon>
        <taxon>Bacillota</taxon>
        <taxon>Clostridia</taxon>
        <taxon>Eubacteriales</taxon>
        <taxon>Eubacteriales Family XII. Incertae Sedis</taxon>
        <taxon>Fusibacter</taxon>
    </lineage>
</organism>
<dbReference type="RefSeq" id="WP_213238643.1">
    <property type="nucleotide sequence ID" value="NZ_JAHBCL010000061.1"/>
</dbReference>
<dbReference type="SUPFAM" id="SSF109604">
    <property type="entry name" value="HD-domain/PDEase-like"/>
    <property type="match status" value="1"/>
</dbReference>
<dbReference type="PROSITE" id="PS50110">
    <property type="entry name" value="RESPONSE_REGULATORY"/>
    <property type="match status" value="1"/>
</dbReference>
<dbReference type="Pfam" id="PF13487">
    <property type="entry name" value="HD_5"/>
    <property type="match status" value="1"/>
</dbReference>
<protein>
    <recommendedName>
        <fullName evidence="1">Stage 0 sporulation protein A homolog</fullName>
    </recommendedName>
</protein>
<reference evidence="6 7" key="1">
    <citation type="submission" date="2021-05" db="EMBL/GenBank/DDBJ databases">
        <title>Fusibacter ferrireducens sp. nov., an anaerobic, sulfur- and Fe-reducing bacterium isolated from the mangrove sediment.</title>
        <authorList>
            <person name="Qiu D."/>
        </authorList>
    </citation>
    <scope>NUCLEOTIDE SEQUENCE [LARGE SCALE GENOMIC DNA]</scope>
    <source>
        <strain evidence="6 7">DSM 12116</strain>
    </source>
</reference>
<evidence type="ECO:0000313" key="6">
    <source>
        <dbReference type="EMBL" id="MBS7528787.1"/>
    </source>
</evidence>
<dbReference type="Proteomes" id="UP000746471">
    <property type="component" value="Unassembled WGS sequence"/>
</dbReference>
<dbReference type="SMART" id="SM00471">
    <property type="entry name" value="HDc"/>
    <property type="match status" value="1"/>
</dbReference>
<sequence length="343" mass="39003">MDEKPLILVVDDIKANIDILIAALRDDYRIKFALNGKKALALAAKFNPDLILLDVMMPEMNGFEVCEILKRDMVTKNIPIIFVTANNTADDEVRGLKAGAVDYITKPIIPVVVQSRVKTHLRLANQEKHLYKEVKEKTLELFNTQVEIINVLGRAAEYKDNETGKHVQRVAKYSRFLALNYGISEHDAELLELAAPMHDIGKIGIQDDILKKKGRLDNAERQIMCEHARIGSEILGEQKSEMLQYATIIAEQHHEHWNGNGYPYGLKGEEIHIFGRIVAVADVFDALTSKRPYKEAWSVERARDLIVSERGKQFDPQIVDIFFENFEEIINIKNSIQDDDAVI</sequence>
<accession>A0ABS5PV37</accession>
<comment type="function">
    <text evidence="2">May play the central regulatory role in sporulation. It may be an element of the effector pathway responsible for the activation of sporulation genes in response to nutritional stress. Spo0A may act in concert with spo0H (a sigma factor) to control the expression of some genes that are critical to the sporulation process.</text>
</comment>
<dbReference type="InterPro" id="IPR001789">
    <property type="entry name" value="Sig_transdc_resp-reg_receiver"/>
</dbReference>
<dbReference type="Gene3D" id="1.10.3210.10">
    <property type="entry name" value="Hypothetical protein af1432"/>
    <property type="match status" value="1"/>
</dbReference>
<dbReference type="InterPro" id="IPR037522">
    <property type="entry name" value="HD_GYP_dom"/>
</dbReference>
<evidence type="ECO:0000259" key="5">
    <source>
        <dbReference type="PROSITE" id="PS51832"/>
    </source>
</evidence>